<dbReference type="PANTHER" id="PTHR47447">
    <property type="entry name" value="OS03G0856100 PROTEIN"/>
    <property type="match status" value="1"/>
</dbReference>
<dbReference type="InterPro" id="IPR011990">
    <property type="entry name" value="TPR-like_helical_dom_sf"/>
</dbReference>
<dbReference type="AlphaFoldDB" id="A0A7N0VEK4"/>
<comment type="similarity">
    <text evidence="1">Belongs to the PPR family. P subfamily.</text>
</comment>
<keyword evidence="5" id="KW-1185">Reference proteome</keyword>
<protein>
    <recommendedName>
        <fullName evidence="6">Pentatricopeptide repeat-containing protein</fullName>
    </recommendedName>
</protein>
<feature type="repeat" description="PPR" evidence="3">
    <location>
        <begin position="289"/>
        <end position="323"/>
    </location>
</feature>
<evidence type="ECO:0000256" key="2">
    <source>
        <dbReference type="ARBA" id="ARBA00022737"/>
    </source>
</evidence>
<evidence type="ECO:0008006" key="6">
    <source>
        <dbReference type="Google" id="ProtNLM"/>
    </source>
</evidence>
<feature type="repeat" description="PPR" evidence="3">
    <location>
        <begin position="148"/>
        <end position="182"/>
    </location>
</feature>
<dbReference type="Pfam" id="PF12854">
    <property type="entry name" value="PPR_1"/>
    <property type="match status" value="1"/>
</dbReference>
<evidence type="ECO:0000313" key="5">
    <source>
        <dbReference type="Proteomes" id="UP000594263"/>
    </source>
</evidence>
<feature type="repeat" description="PPR" evidence="3">
    <location>
        <begin position="324"/>
        <end position="358"/>
    </location>
</feature>
<dbReference type="Pfam" id="PF13041">
    <property type="entry name" value="PPR_2"/>
    <property type="match status" value="3"/>
</dbReference>
<feature type="repeat" description="PPR" evidence="3">
    <location>
        <begin position="219"/>
        <end position="253"/>
    </location>
</feature>
<sequence length="459" mass="51326">MSMAKKVSPFRLSSLLRSQNDPRLALELFRNPNPGEDVAKPFRYSRLSYDLMITKLGRAKMFDEMDAVLAQMKAETRFVPKEVVLCNVMGFYGRGRLPDRALRVYETVPEFGCRRTVKSLNSLLNALVDCREFQRLSAVVESGWEELDICSYNVLIKGCVVRSDWDGARKMFDEMCERGFSPNAATFGTLISGVCGSLGVEAGLRLKEEMAARFGLKPNVAVYTSLIKGLFRAGDFESGLELKEEMLREGLQLDAAFYTTLFTGLVAAGRKEEAAEVLNTMKLKACSFTTATYNAVITGLCHENDSLAALKLLNEMEAQGIKPDVISYNVIIGGLCRGGKWREAKEIFTHMARRGCQPDVVSYRTMFDGLCDASRCKEAALVLEEMSLKGYSPRPTGLNKLMAELGRKTDAELLWRVWNTVERRNVAVDVETWEQMVYEISDKDQVADAAFVMDALLLP</sequence>
<name>A0A7N0VEK4_KALFE</name>
<feature type="repeat" description="PPR" evidence="3">
    <location>
        <begin position="359"/>
        <end position="393"/>
    </location>
</feature>
<keyword evidence="2" id="KW-0677">Repeat</keyword>
<dbReference type="InterPro" id="IPR002885">
    <property type="entry name" value="PPR_rpt"/>
</dbReference>
<feature type="repeat" description="PPR" evidence="3">
    <location>
        <begin position="254"/>
        <end position="288"/>
    </location>
</feature>
<dbReference type="NCBIfam" id="TIGR00756">
    <property type="entry name" value="PPR"/>
    <property type="match status" value="6"/>
</dbReference>
<dbReference type="PANTHER" id="PTHR47447:SF28">
    <property type="entry name" value="PENTACOTRIPEPTIDE-REPEAT REGION OF PRORP DOMAIN-CONTAINING PROTEIN"/>
    <property type="match status" value="1"/>
</dbReference>
<accession>A0A7N0VEK4</accession>
<dbReference type="PROSITE" id="PS51375">
    <property type="entry name" value="PPR"/>
    <property type="match status" value="6"/>
</dbReference>
<reference evidence="4" key="1">
    <citation type="submission" date="2021-01" db="UniProtKB">
        <authorList>
            <consortium name="EnsemblPlants"/>
        </authorList>
    </citation>
    <scope>IDENTIFICATION</scope>
</reference>
<evidence type="ECO:0000256" key="3">
    <source>
        <dbReference type="PROSITE-ProRule" id="PRU00708"/>
    </source>
</evidence>
<proteinExistence type="inferred from homology"/>
<dbReference type="EnsemblPlants" id="Kaladp0630s0036.1.v1.1">
    <property type="protein sequence ID" value="Kaladp0630s0036.1.v1.1.CDS.1"/>
    <property type="gene ID" value="Kaladp0630s0036.v1.1"/>
</dbReference>
<dbReference type="OMA" id="TFRCHRT"/>
<dbReference type="Pfam" id="PF01535">
    <property type="entry name" value="PPR"/>
    <property type="match status" value="1"/>
</dbReference>
<organism evidence="4 5">
    <name type="scientific">Kalanchoe fedtschenkoi</name>
    <name type="common">Lavender scallops</name>
    <name type="synonym">South American air plant</name>
    <dbReference type="NCBI Taxonomy" id="63787"/>
    <lineage>
        <taxon>Eukaryota</taxon>
        <taxon>Viridiplantae</taxon>
        <taxon>Streptophyta</taxon>
        <taxon>Embryophyta</taxon>
        <taxon>Tracheophyta</taxon>
        <taxon>Spermatophyta</taxon>
        <taxon>Magnoliopsida</taxon>
        <taxon>eudicotyledons</taxon>
        <taxon>Gunneridae</taxon>
        <taxon>Pentapetalae</taxon>
        <taxon>Saxifragales</taxon>
        <taxon>Crassulaceae</taxon>
        <taxon>Kalanchoe</taxon>
    </lineage>
</organism>
<dbReference type="Proteomes" id="UP000594263">
    <property type="component" value="Unplaced"/>
</dbReference>
<dbReference type="Gene3D" id="1.25.40.10">
    <property type="entry name" value="Tetratricopeptide repeat domain"/>
    <property type="match status" value="4"/>
</dbReference>
<evidence type="ECO:0000256" key="1">
    <source>
        <dbReference type="ARBA" id="ARBA00007626"/>
    </source>
</evidence>
<dbReference type="Gramene" id="Kaladp0630s0036.1.v1.1">
    <property type="protein sequence ID" value="Kaladp0630s0036.1.v1.1.CDS.1"/>
    <property type="gene ID" value="Kaladp0630s0036.v1.1"/>
</dbReference>
<evidence type="ECO:0000313" key="4">
    <source>
        <dbReference type="EnsemblPlants" id="Kaladp0630s0036.1.v1.1.CDS.1"/>
    </source>
</evidence>